<evidence type="ECO:0000313" key="4">
    <source>
        <dbReference type="Proteomes" id="UP001396334"/>
    </source>
</evidence>
<protein>
    <recommendedName>
        <fullName evidence="2">PWWP domain-containing protein</fullName>
    </recommendedName>
</protein>
<accession>A0ABR2TJ66</accession>
<gene>
    <name evidence="3" type="ORF">V6N11_022237</name>
</gene>
<feature type="compositionally biased region" description="Gly residues" evidence="1">
    <location>
        <begin position="510"/>
        <end position="523"/>
    </location>
</feature>
<organism evidence="3 4">
    <name type="scientific">Hibiscus sabdariffa</name>
    <name type="common">roselle</name>
    <dbReference type="NCBI Taxonomy" id="183260"/>
    <lineage>
        <taxon>Eukaryota</taxon>
        <taxon>Viridiplantae</taxon>
        <taxon>Streptophyta</taxon>
        <taxon>Embryophyta</taxon>
        <taxon>Tracheophyta</taxon>
        <taxon>Spermatophyta</taxon>
        <taxon>Magnoliopsida</taxon>
        <taxon>eudicotyledons</taxon>
        <taxon>Gunneridae</taxon>
        <taxon>Pentapetalae</taxon>
        <taxon>rosids</taxon>
        <taxon>malvids</taxon>
        <taxon>Malvales</taxon>
        <taxon>Malvaceae</taxon>
        <taxon>Malvoideae</taxon>
        <taxon>Hibiscus</taxon>
    </lineage>
</organism>
<dbReference type="InterPro" id="IPR052657">
    <property type="entry name" value="PDP_family_Arabidopsis"/>
</dbReference>
<dbReference type="PANTHER" id="PTHR10688:SF3">
    <property type="entry name" value="PWWP DOMAIN-CONTAINING PROTEIN 6"/>
    <property type="match status" value="1"/>
</dbReference>
<feature type="region of interest" description="Disordered" evidence="1">
    <location>
        <begin position="180"/>
        <end position="210"/>
    </location>
</feature>
<feature type="region of interest" description="Disordered" evidence="1">
    <location>
        <begin position="742"/>
        <end position="801"/>
    </location>
</feature>
<dbReference type="CDD" id="cd05162">
    <property type="entry name" value="PWWP"/>
    <property type="match status" value="1"/>
</dbReference>
<feature type="region of interest" description="Disordered" evidence="1">
    <location>
        <begin position="502"/>
        <end position="624"/>
    </location>
</feature>
<feature type="compositionally biased region" description="Polar residues" evidence="1">
    <location>
        <begin position="754"/>
        <end position="764"/>
    </location>
</feature>
<evidence type="ECO:0000313" key="3">
    <source>
        <dbReference type="EMBL" id="KAK9037325.1"/>
    </source>
</evidence>
<dbReference type="Gene3D" id="2.30.30.140">
    <property type="match status" value="1"/>
</dbReference>
<comment type="caution">
    <text evidence="3">The sequence shown here is derived from an EMBL/GenBank/DDBJ whole genome shotgun (WGS) entry which is preliminary data.</text>
</comment>
<proteinExistence type="predicted"/>
<feature type="domain" description="PWWP" evidence="2">
    <location>
        <begin position="219"/>
        <end position="280"/>
    </location>
</feature>
<dbReference type="PROSITE" id="PS50812">
    <property type="entry name" value="PWWP"/>
    <property type="match status" value="1"/>
</dbReference>
<sequence length="984" mass="108745">MKLWKLLRKLSRLTSKRMMLMLRGKGIEILLPKVPQRFRDQELFCPKSPILKIINSKNHLLFSFIFSFNLFRVINMEVFEKPTKTLSGDKSLEQDGNEGSKAAGFTVEKPWENGKEGSCIGEDGVGLEDSEMNGVSSLLQMKGSVRNIGVNGGRGESGEGFGTLLGAVDQSKEIDVENVLPNGDDDDGAANFDEKDNGGKMITNEIDDDDDGDGGEFSAGCFVWGKIKSHPWWPGQVYNPTDASDYAVKLRQKGRLLVAYFGDSSFAWCHPSQLKPFEENFEDMLKLSSSKNFVNAVWASVDEIGRLVESKMTCLCVPKENCVGLDRPLVENAGIKEGVLVPEGGIEKVSVGLFEPQEVLGKLKQISQAVSTSNLLECAVLKGWLSAYNRSIGRPRMPMYHEPLLIPDIEENVRALVVDMSDYSEAVGNPITSTVEKDWISSSSGPKFDQGSRRHPEISEDAMDDRRKQKSIAEILKADIGVQAHKVTNSVERASSFWRKKIKGNDKANGDGGSNLGFVPGKGKGTELPGSHVETDFIGTNEEMDKGYSSRGRKMKSEQANDNNNDDDGGKEDSGTVSAKRKVTVSPGISRNDSFSRERKKSKYLSPPYTSSTGKLRRSDMEDESVEVYNDTRFRETVTKATGNLVFGERNELPKEVHAEHEASNESSSPTPKQYLDRIINLAKAETPANEILVAVRSIALSPQYQRENSSFELTVEFLSVFRSSVYRDGSDYKMYNQFQHHKKRKSPGFPAVSSGNDQSTAVQIPSGHKSHKKKVGKNEEKKMGASLKKAQKPKPYKPKPKQTAIAAVLKENDKEAVGSDLPAALFVTFGPGSSLPTKDDLIRIYSKYGALDMEDTDMFYNNFCARVVFLRTCDAEEAFSSSQNDSPFGSANVSFRLRLHQAALAENQKEIPSGKKPSPLAEEGIERSTKSPAPGNPQLNHMKQKLEMLTSMLETPDEKMSSETKSKIQSEIKGLLEVVNTMV</sequence>
<evidence type="ECO:0000259" key="2">
    <source>
        <dbReference type="PROSITE" id="PS50812"/>
    </source>
</evidence>
<dbReference type="EMBL" id="JBBPBN010000005">
    <property type="protein sequence ID" value="KAK9037325.1"/>
    <property type="molecule type" value="Genomic_DNA"/>
</dbReference>
<feature type="region of interest" description="Disordered" evidence="1">
    <location>
        <begin position="907"/>
        <end position="946"/>
    </location>
</feature>
<name>A0ABR2TJ66_9ROSI</name>
<reference evidence="3 4" key="1">
    <citation type="journal article" date="2024" name="G3 (Bethesda)">
        <title>Genome assembly of Hibiscus sabdariffa L. provides insights into metabolisms of medicinal natural products.</title>
        <authorList>
            <person name="Kim T."/>
        </authorList>
    </citation>
    <scope>NUCLEOTIDE SEQUENCE [LARGE SCALE GENOMIC DNA]</scope>
    <source>
        <strain evidence="3">TK-2024</strain>
        <tissue evidence="3">Old leaves</tissue>
    </source>
</reference>
<keyword evidence="4" id="KW-1185">Reference proteome</keyword>
<dbReference type="Proteomes" id="UP001396334">
    <property type="component" value="Unassembled WGS sequence"/>
</dbReference>
<feature type="region of interest" description="Disordered" evidence="1">
    <location>
        <begin position="437"/>
        <end position="466"/>
    </location>
</feature>
<dbReference type="SMART" id="SM00293">
    <property type="entry name" value="PWWP"/>
    <property type="match status" value="1"/>
</dbReference>
<evidence type="ECO:0000256" key="1">
    <source>
        <dbReference type="SAM" id="MobiDB-lite"/>
    </source>
</evidence>
<dbReference type="SUPFAM" id="SSF63748">
    <property type="entry name" value="Tudor/PWWP/MBT"/>
    <property type="match status" value="1"/>
</dbReference>
<feature type="compositionally biased region" description="Basic residues" evidence="1">
    <location>
        <begin position="790"/>
        <end position="801"/>
    </location>
</feature>
<dbReference type="Pfam" id="PF00855">
    <property type="entry name" value="PWWP"/>
    <property type="match status" value="1"/>
</dbReference>
<dbReference type="PANTHER" id="PTHR10688">
    <property type="entry name" value="PWWP DOMAIN-CONTAINING PROTEIN"/>
    <property type="match status" value="1"/>
</dbReference>
<dbReference type="InterPro" id="IPR000313">
    <property type="entry name" value="PWWP_dom"/>
</dbReference>